<dbReference type="InterPro" id="IPR025661">
    <property type="entry name" value="Pept_asp_AS"/>
</dbReference>
<dbReference type="GO" id="GO:0008234">
    <property type="term" value="F:cysteine-type peptidase activity"/>
    <property type="evidence" value="ECO:0007669"/>
    <property type="project" value="InterPro"/>
</dbReference>
<name>A0A914P5I6_MELIC</name>
<dbReference type="SUPFAM" id="SSF54001">
    <property type="entry name" value="Cysteine proteinases"/>
    <property type="match status" value="1"/>
</dbReference>
<evidence type="ECO:0000313" key="2">
    <source>
        <dbReference type="Proteomes" id="UP000887563"/>
    </source>
</evidence>
<dbReference type="InterPro" id="IPR000668">
    <property type="entry name" value="Peptidase_C1A_C"/>
</dbReference>
<keyword evidence="2" id="KW-1185">Reference proteome</keyword>
<dbReference type="Gene3D" id="3.90.70.10">
    <property type="entry name" value="Cysteine proteinases"/>
    <property type="match status" value="1"/>
</dbReference>
<accession>A0A914P5I6</accession>
<dbReference type="InterPro" id="IPR038765">
    <property type="entry name" value="Papain-like_cys_pep_sf"/>
</dbReference>
<dbReference type="Proteomes" id="UP000887563">
    <property type="component" value="Unplaced"/>
</dbReference>
<proteinExistence type="predicted"/>
<feature type="domain" description="Peptidase C1A papain C-terminal" evidence="1">
    <location>
        <begin position="12"/>
        <end position="107"/>
    </location>
</feature>
<evidence type="ECO:0000259" key="1">
    <source>
        <dbReference type="Pfam" id="PF00112"/>
    </source>
</evidence>
<dbReference type="AlphaFoldDB" id="A0A914P5I6"/>
<dbReference type="PROSITE" id="PS00640">
    <property type="entry name" value="THIOL_PROTEASE_ASN"/>
    <property type="match status" value="1"/>
</dbReference>
<organism evidence="2 3">
    <name type="scientific">Meloidogyne incognita</name>
    <name type="common">Southern root-knot nematode worm</name>
    <name type="synonym">Oxyuris incognita</name>
    <dbReference type="NCBI Taxonomy" id="6306"/>
    <lineage>
        <taxon>Eukaryota</taxon>
        <taxon>Metazoa</taxon>
        <taxon>Ecdysozoa</taxon>
        <taxon>Nematoda</taxon>
        <taxon>Chromadorea</taxon>
        <taxon>Rhabditida</taxon>
        <taxon>Tylenchina</taxon>
        <taxon>Tylenchomorpha</taxon>
        <taxon>Tylenchoidea</taxon>
        <taxon>Meloidogynidae</taxon>
        <taxon>Meloidogyninae</taxon>
        <taxon>Meloidogyne</taxon>
        <taxon>Meloidogyne incognita group</taxon>
    </lineage>
</organism>
<protein>
    <submittedName>
        <fullName evidence="3">Peptidase C1A papain C-terminal domain-containing protein</fullName>
    </submittedName>
</protein>
<dbReference type="GO" id="GO:0006508">
    <property type="term" value="P:proteolysis"/>
    <property type="evidence" value="ECO:0007669"/>
    <property type="project" value="InterPro"/>
</dbReference>
<sequence length="111" mass="12683">MALTSVGAVVGEAAIKNQLQTDGPVVACFIVYEDFDSYNDGVYHYRIIVLEGMLLLLPDMELLHVVEQKSLFWIIRNSWSPKWGKGGFFYMRRGTNECKIEKYISYGVPKI</sequence>
<dbReference type="WBParaSite" id="Minc3s12058g45331">
    <property type="protein sequence ID" value="Minc3s12058g45331"/>
    <property type="gene ID" value="Minc3s12058g45331"/>
</dbReference>
<reference evidence="3" key="1">
    <citation type="submission" date="2022-11" db="UniProtKB">
        <authorList>
            <consortium name="WormBaseParasite"/>
        </authorList>
    </citation>
    <scope>IDENTIFICATION</scope>
</reference>
<dbReference type="Pfam" id="PF00112">
    <property type="entry name" value="Peptidase_C1"/>
    <property type="match status" value="1"/>
</dbReference>
<evidence type="ECO:0000313" key="3">
    <source>
        <dbReference type="WBParaSite" id="Minc3s12058g45331"/>
    </source>
</evidence>